<protein>
    <submittedName>
        <fullName evidence="1">Uncharacterized protein</fullName>
    </submittedName>
</protein>
<proteinExistence type="predicted"/>
<evidence type="ECO:0000313" key="1">
    <source>
        <dbReference type="EMBL" id="ANU63449.1"/>
    </source>
</evidence>
<accession>A0A1Z2XJ53</accession>
<dbReference type="RefSeq" id="WP_068960775.1">
    <property type="nucleotide sequence ID" value="NZ_CAJTAP010000012.1"/>
</dbReference>
<dbReference type="KEGG" id="pary:A4V02_06750"/>
<dbReference type="EMBL" id="CP015402">
    <property type="protein sequence ID" value="ANU63449.1"/>
    <property type="molecule type" value="Genomic_DNA"/>
</dbReference>
<dbReference type="AlphaFoldDB" id="A0A1B1S9I3"/>
<name>A0A1B1S9I3_9BACT</name>
<reference evidence="2" key="1">
    <citation type="submission" date="2016-04" db="EMBL/GenBank/DDBJ databases">
        <title>Complete Genome Sequences of Twelve Strains of a Stable Defined Moderately Diverse Mouse Microbiota 2 (sDMDMm2).</title>
        <authorList>
            <person name="Uchimura Y."/>
            <person name="Wyss M."/>
            <person name="Brugiroux S."/>
            <person name="Limenitakis J.P."/>
            <person name="Stecher B."/>
            <person name="McCoy K.D."/>
            <person name="Macpherson A.J."/>
        </authorList>
    </citation>
    <scope>NUCLEOTIDE SEQUENCE [LARGE SCALE GENOMIC DNA]</scope>
    <source>
        <strain evidence="2">YL27</strain>
    </source>
</reference>
<accession>A0A1B1S9I3</accession>
<gene>
    <name evidence="1" type="ORF">A4V02_06750</name>
</gene>
<dbReference type="Proteomes" id="UP000186351">
    <property type="component" value="Chromosome"/>
</dbReference>
<sequence>MKAYCVFSLILCLSLVSCHRSYTVPHESIFDNKVNPPVDPDYFALELADGSTRYVSPELQLHYKDGGVLVRYDRRDDGHDVYSMIELSTGYSVEFSYAATSVAGPLSDACLCVNGKEIRINSAKAHRINSTGAWIEILAPGGQNYVFVVTDV</sequence>
<organism evidence="1 2">
    <name type="scientific">Muribaculum intestinale</name>
    <dbReference type="NCBI Taxonomy" id="1796646"/>
    <lineage>
        <taxon>Bacteria</taxon>
        <taxon>Pseudomonadati</taxon>
        <taxon>Bacteroidota</taxon>
        <taxon>Bacteroidia</taxon>
        <taxon>Bacteroidales</taxon>
        <taxon>Muribaculaceae</taxon>
        <taxon>Muribaculum</taxon>
    </lineage>
</organism>
<dbReference type="PROSITE" id="PS51257">
    <property type="entry name" value="PROKAR_LIPOPROTEIN"/>
    <property type="match status" value="1"/>
</dbReference>
<dbReference type="STRING" id="1796646.A4V02_06750"/>
<dbReference type="GeneID" id="65536551"/>
<keyword evidence="2" id="KW-1185">Reference proteome</keyword>
<evidence type="ECO:0000313" key="2">
    <source>
        <dbReference type="Proteomes" id="UP000186351"/>
    </source>
</evidence>